<gene>
    <name evidence="1" type="ORF">EHS25_002490</name>
</gene>
<comment type="caution">
    <text evidence="1">The sequence shown here is derived from an EMBL/GenBank/DDBJ whole genome shotgun (WGS) entry which is preliminary data.</text>
</comment>
<organism evidence="1 2">
    <name type="scientific">Saitozyma podzolica</name>
    <dbReference type="NCBI Taxonomy" id="1890683"/>
    <lineage>
        <taxon>Eukaryota</taxon>
        <taxon>Fungi</taxon>
        <taxon>Dikarya</taxon>
        <taxon>Basidiomycota</taxon>
        <taxon>Agaricomycotina</taxon>
        <taxon>Tremellomycetes</taxon>
        <taxon>Tremellales</taxon>
        <taxon>Trimorphomycetaceae</taxon>
        <taxon>Saitozyma</taxon>
    </lineage>
</organism>
<proteinExistence type="predicted"/>
<protein>
    <submittedName>
        <fullName evidence="1">Uncharacterized protein</fullName>
    </submittedName>
</protein>
<dbReference type="AlphaFoldDB" id="A0A427YE58"/>
<dbReference type="Proteomes" id="UP000279259">
    <property type="component" value="Unassembled WGS sequence"/>
</dbReference>
<name>A0A427YE58_9TREE</name>
<keyword evidence="2" id="KW-1185">Reference proteome</keyword>
<dbReference type="OrthoDB" id="2562097at2759"/>
<dbReference type="EMBL" id="RSCD01000014">
    <property type="protein sequence ID" value="RSH89378.1"/>
    <property type="molecule type" value="Genomic_DNA"/>
</dbReference>
<accession>A0A427YE58</accession>
<sequence length="364" mass="38672">MFRPTALRLAAPRNAFARQTQTPLRLAARPQPAASRAHVRTYADNAAGQSGGSGSGGNNQMLIVLAAIVALGAGGYYYIKPVRDVAATTNQALAAAKEKGGDLTESFSGIAKTMLPPSAFALYSNIAKQEGGLNGFLSSLKDKDLQGVIDEVKKAGGDDVKRVVDKVEKKLKEAKGKASDVDWRGLAQELKSELPEGSQKAVDMLIGQLPSKEDVDKLIAKFKEIGEQRLKDVEASASKVLGQVQKAKKDGKGQADAFLKGLKEAAPADIDDLIKQLKDAAKSAGLPADTAEAWLKAKVQDGKVDAEATAKQVEEKLRGAAKLIPGEPKDLIEQVKQVSPSIAELLKQAMQQAELIDDKGNRKK</sequence>
<evidence type="ECO:0000313" key="2">
    <source>
        <dbReference type="Proteomes" id="UP000279259"/>
    </source>
</evidence>
<reference evidence="1 2" key="1">
    <citation type="submission" date="2018-11" db="EMBL/GenBank/DDBJ databases">
        <title>Genome sequence of Saitozyma podzolica DSM 27192.</title>
        <authorList>
            <person name="Aliyu H."/>
            <person name="Gorte O."/>
            <person name="Ochsenreither K."/>
        </authorList>
    </citation>
    <scope>NUCLEOTIDE SEQUENCE [LARGE SCALE GENOMIC DNA]</scope>
    <source>
        <strain evidence="1 2">DSM 27192</strain>
    </source>
</reference>
<evidence type="ECO:0000313" key="1">
    <source>
        <dbReference type="EMBL" id="RSH89378.1"/>
    </source>
</evidence>